<dbReference type="Pfam" id="PF13456">
    <property type="entry name" value="RVT_3"/>
    <property type="match status" value="1"/>
</dbReference>
<dbReference type="Proteomes" id="UP000008311">
    <property type="component" value="Unassembled WGS sequence"/>
</dbReference>
<dbReference type="PANTHER" id="PTHR47723:SF13">
    <property type="entry name" value="PUTATIVE-RELATED"/>
    <property type="match status" value="1"/>
</dbReference>
<dbReference type="eggNOG" id="KOG1075">
    <property type="taxonomic scope" value="Eukaryota"/>
</dbReference>
<protein>
    <recommendedName>
        <fullName evidence="1">RNase H type-1 domain-containing protein</fullName>
    </recommendedName>
</protein>
<dbReference type="InParanoid" id="B9T3Y4"/>
<feature type="domain" description="RNase H type-1" evidence="1">
    <location>
        <begin position="146"/>
        <end position="181"/>
    </location>
</feature>
<dbReference type="InterPro" id="IPR002156">
    <property type="entry name" value="RNaseH_domain"/>
</dbReference>
<dbReference type="InterPro" id="IPR053151">
    <property type="entry name" value="RNase_H-like"/>
</dbReference>
<gene>
    <name evidence="2" type="ORF">RCOM_0417970</name>
</gene>
<accession>B9T3Y4</accession>
<evidence type="ECO:0000313" key="3">
    <source>
        <dbReference type="Proteomes" id="UP000008311"/>
    </source>
</evidence>
<keyword evidence="3" id="KW-1185">Reference proteome</keyword>
<dbReference type="GO" id="GO:0004523">
    <property type="term" value="F:RNA-DNA hybrid ribonuclease activity"/>
    <property type="evidence" value="ECO:0007669"/>
    <property type="project" value="InterPro"/>
</dbReference>
<evidence type="ECO:0000259" key="1">
    <source>
        <dbReference type="Pfam" id="PF13456"/>
    </source>
</evidence>
<organism evidence="2 3">
    <name type="scientific">Ricinus communis</name>
    <name type="common">Castor bean</name>
    <dbReference type="NCBI Taxonomy" id="3988"/>
    <lineage>
        <taxon>Eukaryota</taxon>
        <taxon>Viridiplantae</taxon>
        <taxon>Streptophyta</taxon>
        <taxon>Embryophyta</taxon>
        <taxon>Tracheophyta</taxon>
        <taxon>Spermatophyta</taxon>
        <taxon>Magnoliopsida</taxon>
        <taxon>eudicotyledons</taxon>
        <taxon>Gunneridae</taxon>
        <taxon>Pentapetalae</taxon>
        <taxon>rosids</taxon>
        <taxon>fabids</taxon>
        <taxon>Malpighiales</taxon>
        <taxon>Euphorbiaceae</taxon>
        <taxon>Acalyphoideae</taxon>
        <taxon>Acalypheae</taxon>
        <taxon>Ricinus</taxon>
    </lineage>
</organism>
<evidence type="ECO:0000313" key="2">
    <source>
        <dbReference type="EMBL" id="EEF29437.1"/>
    </source>
</evidence>
<proteinExistence type="predicted"/>
<dbReference type="GO" id="GO:0003676">
    <property type="term" value="F:nucleic acid binding"/>
    <property type="evidence" value="ECO:0007669"/>
    <property type="project" value="InterPro"/>
</dbReference>
<dbReference type="AlphaFoldDB" id="B9T3Y4"/>
<name>B9T3Y4_RICCO</name>
<sequence length="208" mass="23642">MLLTNDEIVRCHLSQDPSYSRREAAKEDVFHAIRDCPFAKRIWNKFLPHDFMPWFYTSDGLGSTCSDVVVGDCSLQDVPMADDIHRRVQELDIVHRMNSLLSHKPDRRDVLIGWSAPPFGWLKLNSDGAVKRNRNSFAGGVIHNYEGRWIKGTQNLIRKDWSVQIHHVYREANGVADSLASLVGTFLLVSMSSPMCPTKSETLCSRTL</sequence>
<dbReference type="EMBL" id="EQ974441">
    <property type="protein sequence ID" value="EEF29437.1"/>
    <property type="molecule type" value="Genomic_DNA"/>
</dbReference>
<dbReference type="PANTHER" id="PTHR47723">
    <property type="entry name" value="OS05G0353850 PROTEIN"/>
    <property type="match status" value="1"/>
</dbReference>
<reference evidence="3" key="1">
    <citation type="journal article" date="2010" name="Nat. Biotechnol.">
        <title>Draft genome sequence of the oilseed species Ricinus communis.</title>
        <authorList>
            <person name="Chan A.P."/>
            <person name="Crabtree J."/>
            <person name="Zhao Q."/>
            <person name="Lorenzi H."/>
            <person name="Orvis J."/>
            <person name="Puiu D."/>
            <person name="Melake-Berhan A."/>
            <person name="Jones K.M."/>
            <person name="Redman J."/>
            <person name="Chen G."/>
            <person name="Cahoon E.B."/>
            <person name="Gedil M."/>
            <person name="Stanke M."/>
            <person name="Haas B.J."/>
            <person name="Wortman J.R."/>
            <person name="Fraser-Liggett C.M."/>
            <person name="Ravel J."/>
            <person name="Rabinowicz P.D."/>
        </authorList>
    </citation>
    <scope>NUCLEOTIDE SEQUENCE [LARGE SCALE GENOMIC DNA]</scope>
    <source>
        <strain evidence="3">cv. Hale</strain>
    </source>
</reference>